<dbReference type="AlphaFoldDB" id="A0A8R7K2Y0"/>
<evidence type="ECO:0000313" key="2">
    <source>
        <dbReference type="Proteomes" id="UP000015106"/>
    </source>
</evidence>
<keyword evidence="2" id="KW-1185">Reference proteome</keyword>
<dbReference type="Gramene" id="TuG1812G0100003531.01.T01">
    <property type="protein sequence ID" value="TuG1812G0100003531.01.T01.cds362075"/>
    <property type="gene ID" value="TuG1812G0100003531.01"/>
</dbReference>
<name>A0A8R7K2Y0_TRIUA</name>
<accession>A0A8R7K2Y0</accession>
<organism evidence="1 2">
    <name type="scientific">Triticum urartu</name>
    <name type="common">Red wild einkorn</name>
    <name type="synonym">Crithodium urartu</name>
    <dbReference type="NCBI Taxonomy" id="4572"/>
    <lineage>
        <taxon>Eukaryota</taxon>
        <taxon>Viridiplantae</taxon>
        <taxon>Streptophyta</taxon>
        <taxon>Embryophyta</taxon>
        <taxon>Tracheophyta</taxon>
        <taxon>Spermatophyta</taxon>
        <taxon>Magnoliopsida</taxon>
        <taxon>Liliopsida</taxon>
        <taxon>Poales</taxon>
        <taxon>Poaceae</taxon>
        <taxon>BOP clade</taxon>
        <taxon>Pooideae</taxon>
        <taxon>Triticodae</taxon>
        <taxon>Triticeae</taxon>
        <taxon>Triticinae</taxon>
        <taxon>Triticum</taxon>
    </lineage>
</organism>
<dbReference type="Proteomes" id="UP000015106">
    <property type="component" value="Chromosome 1"/>
</dbReference>
<reference evidence="2" key="1">
    <citation type="journal article" date="2013" name="Nature">
        <title>Draft genome of the wheat A-genome progenitor Triticum urartu.</title>
        <authorList>
            <person name="Ling H.Q."/>
            <person name="Zhao S."/>
            <person name="Liu D."/>
            <person name="Wang J."/>
            <person name="Sun H."/>
            <person name="Zhang C."/>
            <person name="Fan H."/>
            <person name="Li D."/>
            <person name="Dong L."/>
            <person name="Tao Y."/>
            <person name="Gao C."/>
            <person name="Wu H."/>
            <person name="Li Y."/>
            <person name="Cui Y."/>
            <person name="Guo X."/>
            <person name="Zheng S."/>
            <person name="Wang B."/>
            <person name="Yu K."/>
            <person name="Liang Q."/>
            <person name="Yang W."/>
            <person name="Lou X."/>
            <person name="Chen J."/>
            <person name="Feng M."/>
            <person name="Jian J."/>
            <person name="Zhang X."/>
            <person name="Luo G."/>
            <person name="Jiang Y."/>
            <person name="Liu J."/>
            <person name="Wang Z."/>
            <person name="Sha Y."/>
            <person name="Zhang B."/>
            <person name="Wu H."/>
            <person name="Tang D."/>
            <person name="Shen Q."/>
            <person name="Xue P."/>
            <person name="Zou S."/>
            <person name="Wang X."/>
            <person name="Liu X."/>
            <person name="Wang F."/>
            <person name="Yang Y."/>
            <person name="An X."/>
            <person name="Dong Z."/>
            <person name="Zhang K."/>
            <person name="Zhang X."/>
            <person name="Luo M.C."/>
            <person name="Dvorak J."/>
            <person name="Tong Y."/>
            <person name="Wang J."/>
            <person name="Yang H."/>
            <person name="Li Z."/>
            <person name="Wang D."/>
            <person name="Zhang A."/>
            <person name="Wang J."/>
        </authorList>
    </citation>
    <scope>NUCLEOTIDE SEQUENCE</scope>
    <source>
        <strain evidence="2">cv. G1812</strain>
    </source>
</reference>
<protein>
    <submittedName>
        <fullName evidence="1">Uncharacterized protein</fullName>
    </submittedName>
</protein>
<evidence type="ECO:0000313" key="1">
    <source>
        <dbReference type="EnsemblPlants" id="TuG1812G0100003531.01.T01.cds362075"/>
    </source>
</evidence>
<reference evidence="1" key="2">
    <citation type="submission" date="2018-03" db="EMBL/GenBank/DDBJ databases">
        <title>The Triticum urartu genome reveals the dynamic nature of wheat genome evolution.</title>
        <authorList>
            <person name="Ling H."/>
            <person name="Ma B."/>
            <person name="Shi X."/>
            <person name="Liu H."/>
            <person name="Dong L."/>
            <person name="Sun H."/>
            <person name="Cao Y."/>
            <person name="Gao Q."/>
            <person name="Zheng S."/>
            <person name="Li Y."/>
            <person name="Yu Y."/>
            <person name="Du H."/>
            <person name="Qi M."/>
            <person name="Li Y."/>
            <person name="Yu H."/>
            <person name="Cui Y."/>
            <person name="Wang N."/>
            <person name="Chen C."/>
            <person name="Wu H."/>
            <person name="Zhao Y."/>
            <person name="Zhang J."/>
            <person name="Li Y."/>
            <person name="Zhou W."/>
            <person name="Zhang B."/>
            <person name="Hu W."/>
            <person name="Eijk M."/>
            <person name="Tang J."/>
            <person name="Witsenboer H."/>
            <person name="Zhao S."/>
            <person name="Li Z."/>
            <person name="Zhang A."/>
            <person name="Wang D."/>
            <person name="Liang C."/>
        </authorList>
    </citation>
    <scope>NUCLEOTIDE SEQUENCE [LARGE SCALE GENOMIC DNA]</scope>
    <source>
        <strain evidence="1">cv. G1812</strain>
    </source>
</reference>
<reference evidence="1" key="3">
    <citation type="submission" date="2022-06" db="UniProtKB">
        <authorList>
            <consortium name="EnsemblPlants"/>
        </authorList>
    </citation>
    <scope>IDENTIFICATION</scope>
</reference>
<sequence>MISQIIQLVLFLGIQTWMRRQQQLHEALSVCKEVDLRSQVSGRSHIHTVIIPPNFH</sequence>
<proteinExistence type="predicted"/>
<dbReference type="EnsemblPlants" id="TuG1812G0100003531.01.T01">
    <property type="protein sequence ID" value="TuG1812G0100003531.01.T01.cds362075"/>
    <property type="gene ID" value="TuG1812G0100003531.01"/>
</dbReference>